<accession>A0ABQ5HP17</accession>
<feature type="domain" description="Integrase catalytic" evidence="3">
    <location>
        <begin position="134"/>
        <end position="262"/>
    </location>
</feature>
<reference evidence="4" key="2">
    <citation type="submission" date="2022-01" db="EMBL/GenBank/DDBJ databases">
        <authorList>
            <person name="Yamashiro T."/>
            <person name="Shiraishi A."/>
            <person name="Satake H."/>
            <person name="Nakayama K."/>
        </authorList>
    </citation>
    <scope>NUCLEOTIDE SEQUENCE</scope>
</reference>
<dbReference type="SUPFAM" id="SSF53098">
    <property type="entry name" value="Ribonuclease H-like"/>
    <property type="match status" value="1"/>
</dbReference>
<gene>
    <name evidence="4" type="ORF">Tco_1070697</name>
</gene>
<dbReference type="EMBL" id="BQNB010019781">
    <property type="protein sequence ID" value="GJT88980.1"/>
    <property type="molecule type" value="Genomic_DNA"/>
</dbReference>
<dbReference type="PROSITE" id="PS50994">
    <property type="entry name" value="INTEGRASE"/>
    <property type="match status" value="1"/>
</dbReference>
<organism evidence="4 5">
    <name type="scientific">Tanacetum coccineum</name>
    <dbReference type="NCBI Taxonomy" id="301880"/>
    <lineage>
        <taxon>Eukaryota</taxon>
        <taxon>Viridiplantae</taxon>
        <taxon>Streptophyta</taxon>
        <taxon>Embryophyta</taxon>
        <taxon>Tracheophyta</taxon>
        <taxon>Spermatophyta</taxon>
        <taxon>Magnoliopsida</taxon>
        <taxon>eudicotyledons</taxon>
        <taxon>Gunneridae</taxon>
        <taxon>Pentapetalae</taxon>
        <taxon>asterids</taxon>
        <taxon>campanulids</taxon>
        <taxon>Asterales</taxon>
        <taxon>Asteraceae</taxon>
        <taxon>Asteroideae</taxon>
        <taxon>Anthemideae</taxon>
        <taxon>Anthemidinae</taxon>
        <taxon>Tanacetum</taxon>
    </lineage>
</organism>
<sequence>MVIMGMLRFQGFTTWKDLDNLLSVGQFCDSNLEVAFRQHTCFIRNLEGVDLLTGSRGNNLYTLSLGDMMASSPICLLSKASKTKSWLWHRRLSHLNFGAINHLARHGLVRGLPKLKFEKNHLCSACAMGKSKKKPHKPKSEDTNQEKLYLLHMDLCGPMCVASVNGKKYILVIVDDYSRFTWVKCLRSKDEAPYFIIKFLKMIQNAPSPSNSQTTLDTQPPVIPNDVEEDNHDIEVAHMGNDPYFGIPIPEIKIKNNIILYKLKKAFMVENNLHARDFSKGSVDPTLFIRRDGKELLLVQIYVDDIIFAASTPELCDLFSKIMCSKFKMSMMGKISFFLRLQISQSPRGIFINQSKYALESLKKYGFDSCDPVDTPMVEKSKLDEDKEGKAVDPSHYRGTVNRGLWYPKDSSITLTVFTDADHAGCQDTRRNTSGSKQFLGE</sequence>
<evidence type="ECO:0000256" key="1">
    <source>
        <dbReference type="ARBA" id="ARBA00022723"/>
    </source>
</evidence>
<keyword evidence="5" id="KW-1185">Reference proteome</keyword>
<evidence type="ECO:0000313" key="5">
    <source>
        <dbReference type="Proteomes" id="UP001151760"/>
    </source>
</evidence>
<reference evidence="4" key="1">
    <citation type="journal article" date="2022" name="Int. J. Mol. Sci.">
        <title>Draft Genome of Tanacetum Coccineum: Genomic Comparison of Closely Related Tanacetum-Family Plants.</title>
        <authorList>
            <person name="Yamashiro T."/>
            <person name="Shiraishi A."/>
            <person name="Nakayama K."/>
            <person name="Satake H."/>
        </authorList>
    </citation>
    <scope>NUCLEOTIDE SEQUENCE</scope>
</reference>
<dbReference type="InterPro" id="IPR036397">
    <property type="entry name" value="RNaseH_sf"/>
</dbReference>
<dbReference type="InterPro" id="IPR012337">
    <property type="entry name" value="RNaseH-like_sf"/>
</dbReference>
<dbReference type="InterPro" id="IPR013103">
    <property type="entry name" value="RVT_2"/>
</dbReference>
<keyword evidence="1" id="KW-0479">Metal-binding</keyword>
<dbReference type="Pfam" id="PF07727">
    <property type="entry name" value="RVT_2"/>
    <property type="match status" value="1"/>
</dbReference>
<dbReference type="Proteomes" id="UP001151760">
    <property type="component" value="Unassembled WGS sequence"/>
</dbReference>
<dbReference type="PANTHER" id="PTHR42648">
    <property type="entry name" value="TRANSPOSASE, PUTATIVE-RELATED"/>
    <property type="match status" value="1"/>
</dbReference>
<keyword evidence="2" id="KW-0378">Hydrolase</keyword>
<evidence type="ECO:0000256" key="2">
    <source>
        <dbReference type="ARBA" id="ARBA00022801"/>
    </source>
</evidence>
<dbReference type="Pfam" id="PF13976">
    <property type="entry name" value="gag_pre-integrs"/>
    <property type="match status" value="1"/>
</dbReference>
<evidence type="ECO:0000259" key="3">
    <source>
        <dbReference type="PROSITE" id="PS50994"/>
    </source>
</evidence>
<dbReference type="InterPro" id="IPR025724">
    <property type="entry name" value="GAG-pre-integrase_dom"/>
</dbReference>
<dbReference type="PANTHER" id="PTHR42648:SF18">
    <property type="entry name" value="RETROTRANSPOSON, UNCLASSIFIED-LIKE PROTEIN"/>
    <property type="match status" value="1"/>
</dbReference>
<evidence type="ECO:0000313" key="4">
    <source>
        <dbReference type="EMBL" id="GJT88980.1"/>
    </source>
</evidence>
<dbReference type="Gene3D" id="3.30.420.10">
    <property type="entry name" value="Ribonuclease H-like superfamily/Ribonuclease H"/>
    <property type="match status" value="1"/>
</dbReference>
<name>A0ABQ5HP17_9ASTR</name>
<proteinExistence type="predicted"/>
<comment type="caution">
    <text evidence="4">The sequence shown here is derived from an EMBL/GenBank/DDBJ whole genome shotgun (WGS) entry which is preliminary data.</text>
</comment>
<protein>
    <submittedName>
        <fullName evidence="4">Retrovirus-related pol polyprotein from transposon TNT 1-94</fullName>
    </submittedName>
</protein>
<dbReference type="InterPro" id="IPR039537">
    <property type="entry name" value="Retrotran_Ty1/copia-like"/>
</dbReference>
<dbReference type="InterPro" id="IPR001584">
    <property type="entry name" value="Integrase_cat-core"/>
</dbReference>